<evidence type="ECO:0000313" key="8">
    <source>
        <dbReference type="Proteomes" id="UP000317835"/>
    </source>
</evidence>
<dbReference type="InterPro" id="IPR013427">
    <property type="entry name" value="Haem-bd_dom_put"/>
</dbReference>
<keyword evidence="2 4" id="KW-0479">Metal-binding</keyword>
<evidence type="ECO:0000256" key="5">
    <source>
        <dbReference type="SAM" id="MobiDB-lite"/>
    </source>
</evidence>
<dbReference type="SUPFAM" id="SSF46626">
    <property type="entry name" value="Cytochrome c"/>
    <property type="match status" value="1"/>
</dbReference>
<dbReference type="NCBIfam" id="TIGR02603">
    <property type="entry name" value="CxxCH_TIGR02603"/>
    <property type="match status" value="1"/>
</dbReference>
<organism evidence="7 8">
    <name type="scientific">Tautonia plasticadhaerens</name>
    <dbReference type="NCBI Taxonomy" id="2527974"/>
    <lineage>
        <taxon>Bacteria</taxon>
        <taxon>Pseudomonadati</taxon>
        <taxon>Planctomycetota</taxon>
        <taxon>Planctomycetia</taxon>
        <taxon>Isosphaerales</taxon>
        <taxon>Isosphaeraceae</taxon>
        <taxon>Tautonia</taxon>
    </lineage>
</organism>
<dbReference type="Pfam" id="PF00034">
    <property type="entry name" value="Cytochrom_C"/>
    <property type="match status" value="1"/>
</dbReference>
<evidence type="ECO:0000313" key="7">
    <source>
        <dbReference type="EMBL" id="QDV33560.1"/>
    </source>
</evidence>
<feature type="region of interest" description="Disordered" evidence="5">
    <location>
        <begin position="43"/>
        <end position="66"/>
    </location>
</feature>
<evidence type="ECO:0000256" key="2">
    <source>
        <dbReference type="ARBA" id="ARBA00022723"/>
    </source>
</evidence>
<feature type="domain" description="Cytochrome c" evidence="6">
    <location>
        <begin position="283"/>
        <end position="420"/>
    </location>
</feature>
<evidence type="ECO:0000256" key="1">
    <source>
        <dbReference type="ARBA" id="ARBA00022617"/>
    </source>
</evidence>
<evidence type="ECO:0000259" key="6">
    <source>
        <dbReference type="PROSITE" id="PS51007"/>
    </source>
</evidence>
<dbReference type="EMBL" id="CP036426">
    <property type="protein sequence ID" value="QDV33560.1"/>
    <property type="molecule type" value="Genomic_DNA"/>
</dbReference>
<keyword evidence="8" id="KW-1185">Reference proteome</keyword>
<keyword evidence="3 4" id="KW-0408">Iron</keyword>
<dbReference type="GO" id="GO:0020037">
    <property type="term" value="F:heme binding"/>
    <property type="evidence" value="ECO:0007669"/>
    <property type="project" value="InterPro"/>
</dbReference>
<dbReference type="Gene3D" id="1.10.760.10">
    <property type="entry name" value="Cytochrome c-like domain"/>
    <property type="match status" value="1"/>
</dbReference>
<proteinExistence type="predicted"/>
<evidence type="ECO:0000256" key="3">
    <source>
        <dbReference type="ARBA" id="ARBA00023004"/>
    </source>
</evidence>
<dbReference type="InterPro" id="IPR009056">
    <property type="entry name" value="Cyt_c-like_dom"/>
</dbReference>
<reference evidence="7 8" key="1">
    <citation type="submission" date="2019-02" db="EMBL/GenBank/DDBJ databases">
        <title>Deep-cultivation of Planctomycetes and their phenomic and genomic characterization uncovers novel biology.</title>
        <authorList>
            <person name="Wiegand S."/>
            <person name="Jogler M."/>
            <person name="Boedeker C."/>
            <person name="Pinto D."/>
            <person name="Vollmers J."/>
            <person name="Rivas-Marin E."/>
            <person name="Kohn T."/>
            <person name="Peeters S.H."/>
            <person name="Heuer A."/>
            <person name="Rast P."/>
            <person name="Oberbeckmann S."/>
            <person name="Bunk B."/>
            <person name="Jeske O."/>
            <person name="Meyerdierks A."/>
            <person name="Storesund J.E."/>
            <person name="Kallscheuer N."/>
            <person name="Luecker S."/>
            <person name="Lage O.M."/>
            <person name="Pohl T."/>
            <person name="Merkel B.J."/>
            <person name="Hornburger P."/>
            <person name="Mueller R.-W."/>
            <person name="Bruemmer F."/>
            <person name="Labrenz M."/>
            <person name="Spormann A.M."/>
            <person name="Op den Camp H."/>
            <person name="Overmann J."/>
            <person name="Amann R."/>
            <person name="Jetten M.S.M."/>
            <person name="Mascher T."/>
            <person name="Medema M.H."/>
            <person name="Devos D.P."/>
            <person name="Kaster A.-K."/>
            <person name="Ovreas L."/>
            <person name="Rohde M."/>
            <person name="Galperin M.Y."/>
            <person name="Jogler C."/>
        </authorList>
    </citation>
    <scope>NUCLEOTIDE SEQUENCE [LARGE SCALE GENOMIC DNA]</scope>
    <source>
        <strain evidence="7 8">ElP</strain>
    </source>
</reference>
<dbReference type="InterPro" id="IPR036909">
    <property type="entry name" value="Cyt_c-like_dom_sf"/>
</dbReference>
<keyword evidence="1 4" id="KW-0349">Heme</keyword>
<dbReference type="PANTHER" id="PTHR33546">
    <property type="entry name" value="LARGE, MULTIFUNCTIONAL SECRETED PROTEIN-RELATED"/>
    <property type="match status" value="1"/>
</dbReference>
<dbReference type="GO" id="GO:0009055">
    <property type="term" value="F:electron transfer activity"/>
    <property type="evidence" value="ECO:0007669"/>
    <property type="project" value="InterPro"/>
</dbReference>
<dbReference type="PANTHER" id="PTHR33546:SF1">
    <property type="entry name" value="LARGE, MULTIFUNCTIONAL SECRETED PROTEIN"/>
    <property type="match status" value="1"/>
</dbReference>
<evidence type="ECO:0000256" key="4">
    <source>
        <dbReference type="PROSITE-ProRule" id="PRU00433"/>
    </source>
</evidence>
<sequence>MPLTASLVLAMTVGPRADDSIPLAWPSGPMEVRVALAGPIGSDEADDAVGRPIDFRPPGGTGADPPIGTLRIAGARLEDEGRTLVLLTDPHPAEASYASELPGGLGPLRYDLSGVEATWTAEGGAEPGWAGWLPDLDLDRSRDLTRGSAEHDRAFDLLGTPGTLTLRTLVALPEGQIPLAVEADRSFEAEVAFLPLDVGPGHEAEGVVDSFGEPSELFLTIPTGPGPGAESDRGFPSLRVSFTPAEGEPARPITRSDQILPWAPAPPAGSAAVPPLPDALEGGDATRGEAVFFAEKGKCSACHRVGDRGGEVGPDLTGIGDRQDRAALYHAIEAPSAAIEPAYLPYTVAMADGRVFSGVVRADGGDRIRVLDADAKAVELDRAEVEEIRPVSTSIMPVGLVGALGEEDLRDLLAYLSGLRGG</sequence>
<accession>A0A518GY97</accession>
<dbReference type="KEGG" id="tpla:ElP_14340"/>
<dbReference type="PROSITE" id="PS51007">
    <property type="entry name" value="CYTC"/>
    <property type="match status" value="1"/>
</dbReference>
<dbReference type="RefSeq" id="WP_197446780.1">
    <property type="nucleotide sequence ID" value="NZ_CP036426.1"/>
</dbReference>
<dbReference type="AlphaFoldDB" id="A0A518GY97"/>
<protein>
    <submittedName>
        <fullName evidence="7">Cytochrome c</fullName>
    </submittedName>
</protein>
<dbReference type="GO" id="GO:0046872">
    <property type="term" value="F:metal ion binding"/>
    <property type="evidence" value="ECO:0007669"/>
    <property type="project" value="UniProtKB-KW"/>
</dbReference>
<gene>
    <name evidence="7" type="ORF">ElP_14340</name>
</gene>
<dbReference type="Proteomes" id="UP000317835">
    <property type="component" value="Chromosome"/>
</dbReference>
<name>A0A518GY97_9BACT</name>